<proteinExistence type="predicted"/>
<reference evidence="1" key="2">
    <citation type="submission" date="2018-05" db="EMBL/GenBank/DDBJ databases">
        <title>OmerRS3 (Oryza meridionalis Reference Sequence Version 3).</title>
        <authorList>
            <person name="Zhang J."/>
            <person name="Kudrna D."/>
            <person name="Lee S."/>
            <person name="Talag J."/>
            <person name="Welchert J."/>
            <person name="Wing R.A."/>
        </authorList>
    </citation>
    <scope>NUCLEOTIDE SEQUENCE [LARGE SCALE GENOMIC DNA]</scope>
    <source>
        <strain evidence="1">cv. OR44</strain>
    </source>
</reference>
<evidence type="ECO:0000313" key="2">
    <source>
        <dbReference type="Proteomes" id="UP000008021"/>
    </source>
</evidence>
<dbReference type="EnsemblPlants" id="OMERI06G01470.1">
    <property type="protein sequence ID" value="OMERI06G01470.1"/>
    <property type="gene ID" value="OMERI06G01470"/>
</dbReference>
<name>A0A0E0DVZ9_9ORYZ</name>
<reference evidence="1" key="1">
    <citation type="submission" date="2015-04" db="UniProtKB">
        <authorList>
            <consortium name="EnsemblPlants"/>
        </authorList>
    </citation>
    <scope>IDENTIFICATION</scope>
</reference>
<sequence>MCIAKIKLASLCRSTTFLQTKTFTPDFGILWHCREHSEGAGREEKMNSEDCKLFFGKRPSKSGHPNS</sequence>
<dbReference type="Gramene" id="OMERI06G01470.1">
    <property type="protein sequence ID" value="OMERI06G01470.1"/>
    <property type="gene ID" value="OMERI06G01470"/>
</dbReference>
<evidence type="ECO:0000313" key="1">
    <source>
        <dbReference type="EnsemblPlants" id="OMERI06G01470.1"/>
    </source>
</evidence>
<protein>
    <submittedName>
        <fullName evidence="1">Uncharacterized protein</fullName>
    </submittedName>
</protein>
<dbReference type="Proteomes" id="UP000008021">
    <property type="component" value="Chromosome 6"/>
</dbReference>
<keyword evidence="2" id="KW-1185">Reference proteome</keyword>
<dbReference type="AlphaFoldDB" id="A0A0E0DVZ9"/>
<accession>A0A0E0DVZ9</accession>
<organism evidence="1">
    <name type="scientific">Oryza meridionalis</name>
    <dbReference type="NCBI Taxonomy" id="40149"/>
    <lineage>
        <taxon>Eukaryota</taxon>
        <taxon>Viridiplantae</taxon>
        <taxon>Streptophyta</taxon>
        <taxon>Embryophyta</taxon>
        <taxon>Tracheophyta</taxon>
        <taxon>Spermatophyta</taxon>
        <taxon>Magnoliopsida</taxon>
        <taxon>Liliopsida</taxon>
        <taxon>Poales</taxon>
        <taxon>Poaceae</taxon>
        <taxon>BOP clade</taxon>
        <taxon>Oryzoideae</taxon>
        <taxon>Oryzeae</taxon>
        <taxon>Oryzinae</taxon>
        <taxon>Oryza</taxon>
    </lineage>
</organism>
<dbReference type="HOGENOM" id="CLU_2816770_0_0_1"/>